<accession>A0A4R5BHG2</accession>
<keyword evidence="10" id="KW-1185">Reference proteome</keyword>
<dbReference type="NCBIfam" id="TIGR02937">
    <property type="entry name" value="sigma70-ECF"/>
    <property type="match status" value="1"/>
</dbReference>
<keyword evidence="3" id="KW-0731">Sigma factor</keyword>
<feature type="compositionally biased region" description="Basic and acidic residues" evidence="6">
    <location>
        <begin position="202"/>
        <end position="216"/>
    </location>
</feature>
<dbReference type="Gene3D" id="1.10.10.10">
    <property type="entry name" value="Winged helix-like DNA-binding domain superfamily/Winged helix DNA-binding domain"/>
    <property type="match status" value="1"/>
</dbReference>
<dbReference type="InterPro" id="IPR007630">
    <property type="entry name" value="RNA_pol_sigma70_r4"/>
</dbReference>
<dbReference type="SUPFAM" id="SSF88946">
    <property type="entry name" value="Sigma2 domain of RNA polymerase sigma factors"/>
    <property type="match status" value="1"/>
</dbReference>
<dbReference type="Gene3D" id="1.10.1740.10">
    <property type="match status" value="1"/>
</dbReference>
<dbReference type="Proteomes" id="UP000295578">
    <property type="component" value="Unassembled WGS sequence"/>
</dbReference>
<dbReference type="InterPro" id="IPR007627">
    <property type="entry name" value="RNA_pol_sigma70_r2"/>
</dbReference>
<evidence type="ECO:0000256" key="1">
    <source>
        <dbReference type="ARBA" id="ARBA00010641"/>
    </source>
</evidence>
<keyword evidence="5" id="KW-0804">Transcription</keyword>
<dbReference type="EMBL" id="SMKY01000057">
    <property type="protein sequence ID" value="TDD83142.1"/>
    <property type="molecule type" value="Genomic_DNA"/>
</dbReference>
<evidence type="ECO:0000256" key="2">
    <source>
        <dbReference type="ARBA" id="ARBA00023015"/>
    </source>
</evidence>
<dbReference type="OrthoDB" id="9803203at2"/>
<sequence length="248" mass="27342">MGRGPGTAARSRPTSGRGAEMGGLPHDPRTEAGSDPASDLFEHLHGKYRERVLRCIRRILGRSGIGIDDVAQETWIKVFERLDEIRTNPRAHILTIASHEAVNAIREASRLRSLLEEYGSLMDEKEQERALEALEAAMAKEAGQDGAAEQDGAAAPDARDDASAQRRALIERAWRAMDELSPRQRAVISMWIAEDPPPTGEEIGHHLDIGRKTAETHRRRGLQNLRRALEDQEPPESSSGGAEEGAQR</sequence>
<dbReference type="InterPro" id="IPR014284">
    <property type="entry name" value="RNA_pol_sigma-70_dom"/>
</dbReference>
<proteinExistence type="inferred from homology"/>
<dbReference type="SUPFAM" id="SSF88659">
    <property type="entry name" value="Sigma3 and sigma4 domains of RNA polymerase sigma factors"/>
    <property type="match status" value="1"/>
</dbReference>
<dbReference type="InterPro" id="IPR036388">
    <property type="entry name" value="WH-like_DNA-bd_sf"/>
</dbReference>
<evidence type="ECO:0000256" key="4">
    <source>
        <dbReference type="ARBA" id="ARBA00023125"/>
    </source>
</evidence>
<reference evidence="9 10" key="1">
    <citation type="submission" date="2019-03" db="EMBL/GenBank/DDBJ databases">
        <title>Draft genome sequences of novel Actinobacteria.</title>
        <authorList>
            <person name="Sahin N."/>
            <person name="Ay H."/>
            <person name="Saygin H."/>
        </authorList>
    </citation>
    <scope>NUCLEOTIDE SEQUENCE [LARGE SCALE GENOMIC DNA]</scope>
    <source>
        <strain evidence="9 10">DSM 45941</strain>
    </source>
</reference>
<evidence type="ECO:0000313" key="10">
    <source>
        <dbReference type="Proteomes" id="UP000295578"/>
    </source>
</evidence>
<dbReference type="Pfam" id="PF04542">
    <property type="entry name" value="Sigma70_r2"/>
    <property type="match status" value="1"/>
</dbReference>
<dbReference type="InterPro" id="IPR013324">
    <property type="entry name" value="RNA_pol_sigma_r3/r4-like"/>
</dbReference>
<keyword evidence="2" id="KW-0805">Transcription regulation</keyword>
<dbReference type="GO" id="GO:0006352">
    <property type="term" value="P:DNA-templated transcription initiation"/>
    <property type="evidence" value="ECO:0007669"/>
    <property type="project" value="InterPro"/>
</dbReference>
<dbReference type="Pfam" id="PF04545">
    <property type="entry name" value="Sigma70_r4"/>
    <property type="match status" value="1"/>
</dbReference>
<dbReference type="InterPro" id="IPR013325">
    <property type="entry name" value="RNA_pol_sigma_r2"/>
</dbReference>
<comment type="similarity">
    <text evidence="1">Belongs to the sigma-70 factor family. ECF subfamily.</text>
</comment>
<feature type="region of interest" description="Disordered" evidence="6">
    <location>
        <begin position="140"/>
        <end position="164"/>
    </location>
</feature>
<keyword evidence="4" id="KW-0238">DNA-binding</keyword>
<dbReference type="PANTHER" id="PTHR43133">
    <property type="entry name" value="RNA POLYMERASE ECF-TYPE SIGMA FACTO"/>
    <property type="match status" value="1"/>
</dbReference>
<evidence type="ECO:0000256" key="6">
    <source>
        <dbReference type="SAM" id="MobiDB-lite"/>
    </source>
</evidence>
<evidence type="ECO:0000259" key="8">
    <source>
        <dbReference type="Pfam" id="PF04545"/>
    </source>
</evidence>
<evidence type="ECO:0000313" key="9">
    <source>
        <dbReference type="EMBL" id="TDD83142.1"/>
    </source>
</evidence>
<feature type="region of interest" description="Disordered" evidence="6">
    <location>
        <begin position="1"/>
        <end position="38"/>
    </location>
</feature>
<dbReference type="PANTHER" id="PTHR43133:SF8">
    <property type="entry name" value="RNA POLYMERASE SIGMA FACTOR HI_1459-RELATED"/>
    <property type="match status" value="1"/>
</dbReference>
<dbReference type="AlphaFoldDB" id="A0A4R5BHG2"/>
<organism evidence="9 10">
    <name type="scientific">Actinomadura darangshiensis</name>
    <dbReference type="NCBI Taxonomy" id="705336"/>
    <lineage>
        <taxon>Bacteria</taxon>
        <taxon>Bacillati</taxon>
        <taxon>Actinomycetota</taxon>
        <taxon>Actinomycetes</taxon>
        <taxon>Streptosporangiales</taxon>
        <taxon>Thermomonosporaceae</taxon>
        <taxon>Actinomadura</taxon>
    </lineage>
</organism>
<dbReference type="InterPro" id="IPR039425">
    <property type="entry name" value="RNA_pol_sigma-70-like"/>
</dbReference>
<evidence type="ECO:0000256" key="5">
    <source>
        <dbReference type="ARBA" id="ARBA00023163"/>
    </source>
</evidence>
<evidence type="ECO:0000259" key="7">
    <source>
        <dbReference type="Pfam" id="PF04542"/>
    </source>
</evidence>
<gene>
    <name evidence="9" type="ORF">E1293_15250</name>
</gene>
<feature type="region of interest" description="Disordered" evidence="6">
    <location>
        <begin position="195"/>
        <end position="248"/>
    </location>
</feature>
<comment type="caution">
    <text evidence="9">The sequence shown here is derived from an EMBL/GenBank/DDBJ whole genome shotgun (WGS) entry which is preliminary data.</text>
</comment>
<dbReference type="GO" id="GO:0003677">
    <property type="term" value="F:DNA binding"/>
    <property type="evidence" value="ECO:0007669"/>
    <property type="project" value="UniProtKB-KW"/>
</dbReference>
<protein>
    <submittedName>
        <fullName evidence="9">Sigma-70 family RNA polymerase sigma factor</fullName>
    </submittedName>
</protein>
<feature type="compositionally biased region" description="Low complexity" evidence="6">
    <location>
        <begin position="140"/>
        <end position="156"/>
    </location>
</feature>
<evidence type="ECO:0000256" key="3">
    <source>
        <dbReference type="ARBA" id="ARBA00023082"/>
    </source>
</evidence>
<feature type="domain" description="RNA polymerase sigma-70 region 4" evidence="8">
    <location>
        <begin position="176"/>
        <end position="226"/>
    </location>
</feature>
<feature type="domain" description="RNA polymerase sigma-70 region 2" evidence="7">
    <location>
        <begin position="46"/>
        <end position="110"/>
    </location>
</feature>
<dbReference type="GO" id="GO:0016987">
    <property type="term" value="F:sigma factor activity"/>
    <property type="evidence" value="ECO:0007669"/>
    <property type="project" value="UniProtKB-KW"/>
</dbReference>
<name>A0A4R5BHG2_9ACTN</name>